<feature type="chain" id="PRO_5045036050" evidence="2">
    <location>
        <begin position="23"/>
        <end position="342"/>
    </location>
</feature>
<dbReference type="CDD" id="cd00096">
    <property type="entry name" value="Ig"/>
    <property type="match status" value="1"/>
</dbReference>
<dbReference type="InterPro" id="IPR013783">
    <property type="entry name" value="Ig-like_fold"/>
</dbReference>
<dbReference type="PANTHER" id="PTHR13771:SF9">
    <property type="entry name" value="INTERCELLULAR ADHESION MOLECULE 5"/>
    <property type="match status" value="1"/>
</dbReference>
<organism evidence="4 5">
    <name type="scientific">Apteryx mantelli</name>
    <name type="common">North Island brown kiwi</name>
    <dbReference type="NCBI Taxonomy" id="2696672"/>
    <lineage>
        <taxon>Eukaryota</taxon>
        <taxon>Metazoa</taxon>
        <taxon>Chordata</taxon>
        <taxon>Craniata</taxon>
        <taxon>Vertebrata</taxon>
        <taxon>Euteleostomi</taxon>
        <taxon>Archelosauria</taxon>
        <taxon>Archosauria</taxon>
        <taxon>Dinosauria</taxon>
        <taxon>Saurischia</taxon>
        <taxon>Theropoda</taxon>
        <taxon>Coelurosauria</taxon>
        <taxon>Aves</taxon>
        <taxon>Palaeognathae</taxon>
        <taxon>Apterygiformes</taxon>
        <taxon>Apterygidae</taxon>
        <taxon>Apteryx</taxon>
    </lineage>
</organism>
<accession>A0ABM4G0Q2</accession>
<reference evidence="5" key="1">
    <citation type="submission" date="2025-08" db="UniProtKB">
        <authorList>
            <consortium name="RefSeq"/>
        </authorList>
    </citation>
    <scope>IDENTIFICATION</scope>
    <source>
        <tissue evidence="5">Blood</tissue>
    </source>
</reference>
<dbReference type="Pfam" id="PF03921">
    <property type="entry name" value="ICAM_N"/>
    <property type="match status" value="1"/>
</dbReference>
<keyword evidence="2" id="KW-0732">Signal</keyword>
<name>A0ABM4G0Q2_9AVES</name>
<keyword evidence="1" id="KW-1133">Transmembrane helix</keyword>
<dbReference type="InterPro" id="IPR036179">
    <property type="entry name" value="Ig-like_dom_sf"/>
</dbReference>
<dbReference type="InterPro" id="IPR013768">
    <property type="entry name" value="ICAM_N"/>
</dbReference>
<feature type="transmembrane region" description="Helical" evidence="1">
    <location>
        <begin position="304"/>
        <end position="326"/>
    </location>
</feature>
<keyword evidence="1" id="KW-0812">Transmembrane</keyword>
<dbReference type="InterPro" id="IPR007110">
    <property type="entry name" value="Ig-like_dom"/>
</dbReference>
<protein>
    <submittedName>
        <fullName evidence="5">Intercellular adhesion molecule 4 isoform X2</fullName>
    </submittedName>
</protein>
<evidence type="ECO:0000256" key="2">
    <source>
        <dbReference type="SAM" id="SignalP"/>
    </source>
</evidence>
<feature type="signal peptide" evidence="2">
    <location>
        <begin position="1"/>
        <end position="22"/>
    </location>
</feature>
<dbReference type="SUPFAM" id="SSF48726">
    <property type="entry name" value="Immunoglobulin"/>
    <property type="match status" value="2"/>
</dbReference>
<dbReference type="Pfam" id="PF13927">
    <property type="entry name" value="Ig_3"/>
    <property type="match status" value="1"/>
</dbReference>
<sequence length="342" mass="36310">MDLLQSWRAMVLLCLLLPGGRPSPCGVAISPEEPAVELGSSVVLNCTSSCGNYSQLGWEVSVQKMLAQGPGWVSLHIPSVSDWHLDLQCFGVFGKQRDIAVTTLHGYRLPLPQIDLGEEMVAGREARVACNVSSRLLPPGPLDLELTLTLSAGGRTLSTARGRPWLVHGFTARPEQDGQEVTCEALLHLGRRWVNASAAATLRVWAAPYGVNVSATPDPFAAGENLTVTCRVQGNPPPQLRWELPSNASLELRDGNATVAVRGAGRQHSGTYRCLAANRYGAGAARADVGFRGEVPAGSPRSPLVPVAVALAVVVALAAVAGLWYLSHARGWRPMQEGARPG</sequence>
<gene>
    <name evidence="5" type="primary">ICAM4</name>
</gene>
<proteinExistence type="predicted"/>
<dbReference type="Proteomes" id="UP001652627">
    <property type="component" value="Chromosome 36"/>
</dbReference>
<evidence type="ECO:0000259" key="3">
    <source>
        <dbReference type="PROSITE" id="PS50835"/>
    </source>
</evidence>
<evidence type="ECO:0000256" key="1">
    <source>
        <dbReference type="SAM" id="Phobius"/>
    </source>
</evidence>
<dbReference type="PANTHER" id="PTHR13771">
    <property type="entry name" value="INTERCELLULAR ADHESION MOLECULE"/>
    <property type="match status" value="1"/>
</dbReference>
<keyword evidence="1" id="KW-0472">Membrane</keyword>
<evidence type="ECO:0000313" key="4">
    <source>
        <dbReference type="Proteomes" id="UP001652627"/>
    </source>
</evidence>
<dbReference type="InterPro" id="IPR003598">
    <property type="entry name" value="Ig_sub2"/>
</dbReference>
<feature type="domain" description="Ig-like" evidence="3">
    <location>
        <begin position="208"/>
        <end position="290"/>
    </location>
</feature>
<dbReference type="PROSITE" id="PS50835">
    <property type="entry name" value="IG_LIKE"/>
    <property type="match status" value="1"/>
</dbReference>
<dbReference type="RefSeq" id="XP_067170765.1">
    <property type="nucleotide sequence ID" value="XM_067314664.1"/>
</dbReference>
<evidence type="ECO:0000313" key="5">
    <source>
        <dbReference type="RefSeq" id="XP_067170765.1"/>
    </source>
</evidence>
<keyword evidence="4" id="KW-1185">Reference proteome</keyword>
<dbReference type="InterPro" id="IPR047012">
    <property type="entry name" value="ICAM_VCAM"/>
</dbReference>
<dbReference type="Gene3D" id="2.60.40.10">
    <property type="entry name" value="Immunoglobulins"/>
    <property type="match status" value="3"/>
</dbReference>
<dbReference type="SMART" id="SM00408">
    <property type="entry name" value="IGc2"/>
    <property type="match status" value="1"/>
</dbReference>
<dbReference type="GeneID" id="136995032"/>